<feature type="domain" description="DH" evidence="5">
    <location>
        <begin position="3017"/>
        <end position="3223"/>
    </location>
</feature>
<feature type="compositionally biased region" description="Low complexity" evidence="3">
    <location>
        <begin position="2062"/>
        <end position="2073"/>
    </location>
</feature>
<feature type="region of interest" description="Disordered" evidence="3">
    <location>
        <begin position="2613"/>
        <end position="2653"/>
    </location>
</feature>
<dbReference type="PROSITE" id="PS50010">
    <property type="entry name" value="DH_2"/>
    <property type="match status" value="1"/>
</dbReference>
<dbReference type="Pfam" id="PF22697">
    <property type="entry name" value="SOS1_NGEF_PH"/>
    <property type="match status" value="1"/>
</dbReference>
<dbReference type="CDD" id="cd01224">
    <property type="entry name" value="PH_Collybistin_ASEF"/>
    <property type="match status" value="1"/>
</dbReference>
<feature type="compositionally biased region" description="Polar residues" evidence="3">
    <location>
        <begin position="2317"/>
        <end position="2333"/>
    </location>
</feature>
<feature type="compositionally biased region" description="Polar residues" evidence="3">
    <location>
        <begin position="94"/>
        <end position="108"/>
    </location>
</feature>
<dbReference type="SUPFAM" id="SSF48065">
    <property type="entry name" value="DBL homology domain (DH-domain)"/>
    <property type="match status" value="1"/>
</dbReference>
<dbReference type="CDD" id="cd00174">
    <property type="entry name" value="SH3"/>
    <property type="match status" value="1"/>
</dbReference>
<feature type="compositionally biased region" description="Basic and acidic residues" evidence="3">
    <location>
        <begin position="2193"/>
        <end position="2204"/>
    </location>
</feature>
<evidence type="ECO:0000256" key="3">
    <source>
        <dbReference type="SAM" id="MobiDB-lite"/>
    </source>
</evidence>
<proteinExistence type="predicted"/>
<evidence type="ECO:0000313" key="7">
    <source>
        <dbReference type="Proteomes" id="UP001652680"/>
    </source>
</evidence>
<dbReference type="RefSeq" id="XP_016975843.1">
    <property type="nucleotide sequence ID" value="XM_017120354.1"/>
</dbReference>
<feature type="compositionally biased region" description="Basic residues" evidence="3">
    <location>
        <begin position="180"/>
        <end position="190"/>
    </location>
</feature>
<feature type="compositionally biased region" description="Polar residues" evidence="3">
    <location>
        <begin position="2029"/>
        <end position="2048"/>
    </location>
</feature>
<feature type="compositionally biased region" description="Low complexity" evidence="3">
    <location>
        <begin position="1733"/>
        <end position="1757"/>
    </location>
</feature>
<dbReference type="GeneID" id="108042191"/>
<evidence type="ECO:0000256" key="2">
    <source>
        <dbReference type="PROSITE-ProRule" id="PRU00192"/>
    </source>
</evidence>
<feature type="domain" description="SH3" evidence="4">
    <location>
        <begin position="2872"/>
        <end position="2943"/>
    </location>
</feature>
<dbReference type="InterPro" id="IPR053086">
    <property type="entry name" value="RhoGEF_domain"/>
</dbReference>
<evidence type="ECO:0000313" key="6">
    <source>
        <dbReference type="EnsemblMetazoa" id="XP_016975843.1"/>
    </source>
</evidence>
<evidence type="ECO:0000256" key="1">
    <source>
        <dbReference type="ARBA" id="ARBA00022443"/>
    </source>
</evidence>
<feature type="compositionally biased region" description="Polar residues" evidence="3">
    <location>
        <begin position="1917"/>
        <end position="1941"/>
    </location>
</feature>
<feature type="region of interest" description="Disordered" evidence="3">
    <location>
        <begin position="2105"/>
        <end position="2131"/>
    </location>
</feature>
<feature type="compositionally biased region" description="Low complexity" evidence="3">
    <location>
        <begin position="2211"/>
        <end position="2223"/>
    </location>
</feature>
<dbReference type="FunFam" id="2.30.29.30:FF:000334">
    <property type="entry name" value="Uncharacterized protein, isoform C"/>
    <property type="match status" value="1"/>
</dbReference>
<feature type="region of interest" description="Disordered" evidence="3">
    <location>
        <begin position="1092"/>
        <end position="1111"/>
    </location>
</feature>
<reference evidence="6" key="3">
    <citation type="submission" date="2025-05" db="UniProtKB">
        <authorList>
            <consortium name="EnsemblMetazoa"/>
        </authorList>
    </citation>
    <scope>IDENTIFICATION</scope>
</reference>
<evidence type="ECO:0000259" key="5">
    <source>
        <dbReference type="PROSITE" id="PS50010"/>
    </source>
</evidence>
<keyword evidence="7" id="KW-1185">Reference proteome</keyword>
<feature type="compositionally biased region" description="Basic and acidic residues" evidence="3">
    <location>
        <begin position="84"/>
        <end position="93"/>
    </location>
</feature>
<dbReference type="InterPro" id="IPR055251">
    <property type="entry name" value="SOS1_NGEF_PH"/>
</dbReference>
<dbReference type="Proteomes" id="UP001652680">
    <property type="component" value="Unassembled WGS sequence"/>
</dbReference>
<protein>
    <submittedName>
        <fullName evidence="8">Uncharacterized protein LOC108042191 isoform X1</fullName>
    </submittedName>
</protein>
<feature type="compositionally biased region" description="Low complexity" evidence="3">
    <location>
        <begin position="2301"/>
        <end position="2316"/>
    </location>
</feature>
<dbReference type="InterPro" id="IPR036028">
    <property type="entry name" value="SH3-like_dom_sf"/>
</dbReference>
<dbReference type="GO" id="GO:0005085">
    <property type="term" value="F:guanyl-nucleotide exchange factor activity"/>
    <property type="evidence" value="ECO:0007669"/>
    <property type="project" value="InterPro"/>
</dbReference>
<feature type="compositionally biased region" description="Basic residues" evidence="3">
    <location>
        <begin position="1721"/>
        <end position="1731"/>
    </location>
</feature>
<feature type="region of interest" description="Disordered" evidence="3">
    <location>
        <begin position="1985"/>
        <end position="2087"/>
    </location>
</feature>
<feature type="region of interest" description="Disordered" evidence="3">
    <location>
        <begin position="2679"/>
        <end position="2715"/>
    </location>
</feature>
<feature type="region of interest" description="Disordered" evidence="3">
    <location>
        <begin position="2280"/>
        <end position="2334"/>
    </location>
</feature>
<feature type="region of interest" description="Disordered" evidence="3">
    <location>
        <begin position="1804"/>
        <end position="1848"/>
    </location>
</feature>
<feature type="region of interest" description="Disordered" evidence="3">
    <location>
        <begin position="1696"/>
        <end position="1783"/>
    </location>
</feature>
<feature type="region of interest" description="Disordered" evidence="3">
    <location>
        <begin position="855"/>
        <end position="955"/>
    </location>
</feature>
<feature type="compositionally biased region" description="Low complexity" evidence="3">
    <location>
        <begin position="1469"/>
        <end position="1480"/>
    </location>
</feature>
<dbReference type="InterPro" id="IPR035899">
    <property type="entry name" value="DBL_dom_sf"/>
</dbReference>
<dbReference type="InterPro" id="IPR011993">
    <property type="entry name" value="PH-like_dom_sf"/>
</dbReference>
<feature type="compositionally biased region" description="Low complexity" evidence="3">
    <location>
        <begin position="2613"/>
        <end position="2627"/>
    </location>
</feature>
<feature type="compositionally biased region" description="Polar residues" evidence="3">
    <location>
        <begin position="3436"/>
        <end position="3450"/>
    </location>
</feature>
<dbReference type="GO" id="GO:0005829">
    <property type="term" value="C:cytosol"/>
    <property type="evidence" value="ECO:0007669"/>
    <property type="project" value="TreeGrafter"/>
</dbReference>
<dbReference type="SUPFAM" id="SSF50044">
    <property type="entry name" value="SH3-domain"/>
    <property type="match status" value="1"/>
</dbReference>
<dbReference type="InterPro" id="IPR001452">
    <property type="entry name" value="SH3_domain"/>
</dbReference>
<feature type="compositionally biased region" description="Low complexity" evidence="3">
    <location>
        <begin position="873"/>
        <end position="885"/>
    </location>
</feature>
<feature type="compositionally biased region" description="Polar residues" evidence="3">
    <location>
        <begin position="855"/>
        <end position="864"/>
    </location>
</feature>
<feature type="region of interest" description="Disordered" evidence="3">
    <location>
        <begin position="2822"/>
        <end position="2862"/>
    </location>
</feature>
<dbReference type="PROSITE" id="PS50002">
    <property type="entry name" value="SH3"/>
    <property type="match status" value="1"/>
</dbReference>
<reference evidence="7" key="1">
    <citation type="journal article" date="2021" name="Elife">
        <title>Highly contiguous assemblies of 101 drosophilid genomes.</title>
        <authorList>
            <person name="Kim B.Y."/>
            <person name="Wang J.R."/>
            <person name="Miller D.E."/>
            <person name="Barmina O."/>
            <person name="Delaney E."/>
            <person name="Thompson A."/>
            <person name="Comeault A.A."/>
            <person name="Peede D."/>
            <person name="D'Agostino E.R."/>
            <person name="Pelaez J."/>
            <person name="Aguilar J.M."/>
            <person name="Haji D."/>
            <person name="Matsunaga T."/>
            <person name="Armstrong E.E."/>
            <person name="Zych M."/>
            <person name="Ogawa Y."/>
            <person name="Stamenkovic-Radak M."/>
            <person name="Jelic M."/>
            <person name="Veselinovic M.S."/>
            <person name="Tanaskovic M."/>
            <person name="Eric P."/>
            <person name="Gao J.J."/>
            <person name="Katoh T.K."/>
            <person name="Toda M.J."/>
            <person name="Watabe H."/>
            <person name="Watada M."/>
            <person name="Davis J.S."/>
            <person name="Moyle L.C."/>
            <person name="Manoli G."/>
            <person name="Bertolini E."/>
            <person name="Kostal V."/>
            <person name="Hawley R.S."/>
            <person name="Takahashi A."/>
            <person name="Jones C.D."/>
            <person name="Price D.K."/>
            <person name="Whiteman N."/>
            <person name="Kopp A."/>
            <person name="Matute D.R."/>
            <person name="Petrov D.A."/>
        </authorList>
    </citation>
    <scope>NUCLEOTIDE SEQUENCE [LARGE SCALE GENOMIC DNA]</scope>
</reference>
<accession>A0A6P4ELE4</accession>
<feature type="region of interest" description="Disordered" evidence="3">
    <location>
        <begin position="140"/>
        <end position="221"/>
    </location>
</feature>
<dbReference type="OrthoDB" id="660555at2759"/>
<feature type="region of interest" description="Disordered" evidence="3">
    <location>
        <begin position="2178"/>
        <end position="2235"/>
    </location>
</feature>
<feature type="compositionally biased region" description="Polar residues" evidence="3">
    <location>
        <begin position="2834"/>
        <end position="2843"/>
    </location>
</feature>
<dbReference type="SMART" id="SM00326">
    <property type="entry name" value="SH3"/>
    <property type="match status" value="1"/>
</dbReference>
<dbReference type="Gene3D" id="2.30.30.40">
    <property type="entry name" value="SH3 Domains"/>
    <property type="match status" value="1"/>
</dbReference>
<evidence type="ECO:0000259" key="4">
    <source>
        <dbReference type="PROSITE" id="PS50002"/>
    </source>
</evidence>
<feature type="compositionally biased region" description="Basic and acidic residues" evidence="3">
    <location>
        <begin position="1361"/>
        <end position="1375"/>
    </location>
</feature>
<feature type="region of interest" description="Disordered" evidence="3">
    <location>
        <begin position="3397"/>
        <end position="3450"/>
    </location>
</feature>
<feature type="compositionally biased region" description="Polar residues" evidence="3">
    <location>
        <begin position="1018"/>
        <end position="1027"/>
    </location>
</feature>
<feature type="compositionally biased region" description="Low complexity" evidence="3">
    <location>
        <begin position="2686"/>
        <end position="2705"/>
    </location>
</feature>
<feature type="region of interest" description="Disordered" evidence="3">
    <location>
        <begin position="1355"/>
        <end position="1483"/>
    </location>
</feature>
<dbReference type="PANTHER" id="PTHR45834:SF3">
    <property type="entry name" value="RHO GUANINE NUCLEOTIDE EXCHANGE FACTOR 3, ISOFORM L"/>
    <property type="match status" value="1"/>
</dbReference>
<feature type="region of interest" description="Disordered" evidence="3">
    <location>
        <begin position="786"/>
        <end position="809"/>
    </location>
</feature>
<dbReference type="PANTHER" id="PTHR45834">
    <property type="entry name" value="RHO GUANINE NUCLEOTIDE EXCHANGE FACTOR 9-RELATED"/>
    <property type="match status" value="1"/>
</dbReference>
<feature type="compositionally biased region" description="Polar residues" evidence="3">
    <location>
        <begin position="1811"/>
        <end position="1823"/>
    </location>
</feature>
<reference evidence="8" key="2">
    <citation type="submission" date="2025-04" db="UniProtKB">
        <authorList>
            <consortium name="RefSeq"/>
        </authorList>
    </citation>
    <scope>IDENTIFICATION</scope>
</reference>
<feature type="compositionally biased region" description="Basic and acidic residues" evidence="3">
    <location>
        <begin position="1248"/>
        <end position="1270"/>
    </location>
</feature>
<dbReference type="Gene3D" id="2.30.29.30">
    <property type="entry name" value="Pleckstrin-homology domain (PH domain)/Phosphotyrosine-binding domain (PTB)"/>
    <property type="match status" value="1"/>
</dbReference>
<gene>
    <name evidence="8" type="primary">LOC108042191</name>
    <name evidence="6" type="synonym">108042191</name>
</gene>
<feature type="compositionally biased region" description="Low complexity" evidence="3">
    <location>
        <begin position="1406"/>
        <end position="1418"/>
    </location>
</feature>
<feature type="region of interest" description="Disordered" evidence="3">
    <location>
        <begin position="74"/>
        <end position="108"/>
    </location>
</feature>
<organism evidence="8">
    <name type="scientific">Drosophila rhopaloa</name>
    <name type="common">Fruit fly</name>
    <dbReference type="NCBI Taxonomy" id="1041015"/>
    <lineage>
        <taxon>Eukaryota</taxon>
        <taxon>Metazoa</taxon>
        <taxon>Ecdysozoa</taxon>
        <taxon>Arthropoda</taxon>
        <taxon>Hexapoda</taxon>
        <taxon>Insecta</taxon>
        <taxon>Pterygota</taxon>
        <taxon>Neoptera</taxon>
        <taxon>Endopterygota</taxon>
        <taxon>Diptera</taxon>
        <taxon>Brachycera</taxon>
        <taxon>Muscomorpha</taxon>
        <taxon>Ephydroidea</taxon>
        <taxon>Drosophilidae</taxon>
        <taxon>Drosophila</taxon>
        <taxon>Sophophora</taxon>
    </lineage>
</organism>
<dbReference type="Gene3D" id="1.20.900.10">
    <property type="entry name" value="Dbl homology (DH) domain"/>
    <property type="match status" value="1"/>
</dbReference>
<sequence>MTTETYSDLTYERGKVSKRSLRPKLLKLTDVTIPHRNRKKNKVKTKDRSATSVRERIYDDPAYTEDISHLANPMRRNSISGKPLSEHKVRSDTCNHPSSSSRSVKNQLTNEFHEYVTGKHSKTKASAASGSTAISLNYECDSSSTDNEPLVPSKGSMTRRVRSLERSLVATASERVEKKGTHKRNSKQKRNLSLDNSRQLPAGYPPRETGVTSKHGHDFDIRPCKERSRKHFGEGATEVAPTEVSELDDGYSARSSAQDSAATVHGDSAASKVDIGKRFLRGEIGIKSFNYYLIKEGLKSSKKIVDQQRNSSGLKADKRHSRSEENIYEEIFFKETPSTVSSTVSGAATGNAMSVASAMSDKDVHNHRTQKIGAQPHGMSATSEGNGSAVDAFPGCEICMEQCRKDNCEYCLAHVGSVESGKLKAVQPQQEQYVSQRHQQENTIETRTPPTVDAGIGLPAAHILEFQSYNPNNPGVYKIETTPVAITGDYNPILQFQQSSATTSTSANTTPSEQQQQKIYDGYYLPHQRPYQSPIASNPLPSHYAVGDSLLLAQVAGPASGCATPPRRPQQQLYIVGYQNGGGSVAGAASLQRLNTKSSSSSDSLPYHKYNTMARLEANVFAAPTTGDFYYAVSGTQPLHPLMYAANRPIGGSQILVDPYDPQIYKSDSKASILSEFSLRSSDNSQRYSRHPHRRHGGRASDSSLFSVYSNSGQTRYFGSSEGRFGYDCRRCSLDGVIGMGSAAGLPMAASDKCSYSDNCRYECRNCDCSSNYFSSDFDDVYGSTVRGGSSGIPRKTAAGILPSSGQDEPAELLETGRLSIDQQQYAAPLDLKQNKYAQDFFKHVNDVKRSIYQSEMQRNNSLEPTRRGPRASSNTSSNPKTSPKASQEPWQEPVVTTLPLSRGRPTAGVKPTPAPRTSLQGQTPIPDGTVPKDPTPSKRKGQPTGRREYPSLDRLVASSTGTIPKRHYKTIAETDLQSLKLTPKARCLGTYDADKTNTAVDEQMALPLVKRHHRTSGSKIHQNTPGPSLRRKDVPAPPPPSPATYSDLQELKANMEGLQDDTKSRSLEIENNDLAVAEKSKQSEKKVVLVPSKRKLEPTTGGPDANAAETDDNDVFYDARSEDSTCGILPSEATVISKKSPSHMTQVLENIITNENRKAANDIEVAHSAEDVHTQPPAEPALERREQASTIAGKPEGNAINNGSDNTEFPKWEVGRPAEAQSQLDSLTCLRPRSRLRPRPSSSKLPPESRHTTVGENSEKTSKTKHDKQTPTNAPRQHVVPTCLEEQGTGGPATNVAPGISTTTNAGNFSASNSAVELEFSCKTGNTDSATIAAKHRDQTHCKTVALKDACLDSSEAQSDDSHLTRDSITRESQNDELSSSTHEKLDVSTLPLPALPKRRRTRSRTSPSKHLQQRLQQQRHEAVEDVNAADETPATAVHQLLNPRQRPVTPEFEKSEIGAQKSNAATQQQKEPNSPQQQAHLSAFQQYVAKRRESLEASNRCFNEKLEARNMHYHMSSSGANENTTGSNGVPTYLFGEHFHGVTGSGRKSISPATTKEEIFLNKSGWVQVNTKRGSQKDDSCDYRRLSYSQQNGGTLFPENGRGRTGARAIPPDHGRLLDLARQSFIQQHQPQQANVGMTEPKFVGSKVEELIQRNEARLCGLSSRDPALRPGYRIIDPQLANILNERPGFLPVKSPNDLDSPITPILSPPPAFQDNSRSARHPDRRKPFRQQGLLPLPVPLQTQTQLGTQQPNPGSSKGMVFSRSFEYDTRRPTPTDSYVETFSRSFDGNLSERPLNLAVLSSERERSPNFSTLTGNSPNYLTKRESGGGSSGSLRSRDNSPKYLHPQTTTAYMNAAVKEAPPVYSADLGSQAKNSPRSRHERTAERSKNHALGRSRKSHFSRVGSAGPLAAHSSPPNTVVSRFRSFDTSKSQRLNSCDSGARSDLSNDELDNEDSGLSEFLASVSHKFPKVGTSSVSISPFKMQRQRSLTPDRKEFHSSSSSIRKQRSLTPESRSLTPEERRKKGSQVSLTGSRQNSISKSNTLEARQRNEEKTPPNISRSSSSSSYSGGDSHEHHTASTSLTVTASTAVPGSVFTTQRRAIAAKQAEQEHRIRRSRSLQLTERSPNRTHKSIVNVSAVTAQQQQASGSSYQQPRVSGGGVFPATIRGSPAAAKIHVNPPAPSSNSVRVRQNEKDKARSFDFDYDNYNRSGGANNSGRNAHTSGSGGEYGSTQNLRVESRSFDDDFREAVPNNNNGSNGSVSVSGLRFLQTATDSGHVSMASTSSSRLRKSNSPVNASGMESSRSPQSSGSSSNNLHQPTRQSGSPQSYGTRLCDHELTYEMMRKSPIMNFRRGDSSDYELPVMLRNRETINSGGNSELNFMSNETRIYEHPTTVLKPQRSLRQSPGSRDDLTLEVAVGVGGDYIYRQPAAQPRSSRTTTATTKSCSKTLDTCDYWPRCVACQEERAPGAIKRHQSLSSVSNIDLVTSVTVNEDTKVVGTKQAGEEKSNPSWTFLCSGIASICHHSETKEVEEKVVQGATEEDDIVLSYTQDRQDQARVVSDMCHRRGRCRSLPSQKLRRPQITGIPKTGNNGIRLNSGFAVGLSQQMKAASSPTLSEPLSEPAQQKPVESTDVAVTDTSSRSGGGGLGVLQKFKRTLNNFNRNQMHITPLPPPAIVGNHSRTSPTTPAVSITAPASTTSASEHGAEGVDASSSKYRFGPLIWRTSKERRKTKFNRRDKCNSGDSGIQIELEQDEQCSRALGPNRQGIAASAVSSNLTSSAADSKVRPIRRTNSAKASSILGPFAVKSKNARHLNMGEFNKGEREAPESLPTRSLSQPNGLESYGMGNPDIDDSDSDSVASNEEAISYYPTIYAEVLYNFTAGGPQELGLERGMLIEILRKEVGPWWFGRIKKEEINLVEEILDPELGWFPKEFVRIIHCPETDIFFNAHRADAGADAQEATTLGEEGSLPVPVATFAKNAEVTVTTDQSNITLIVIESPPNPLSAQLDHNAILRRSAVRELLDTEVNYVKLLASICDGYLPAMSKRIDIFSPSSIRLIFSNITTIYKFQRKFLDALRRGIEQNQIAKVFLKMHKGFLCYSSYCNAYPRALIELETYDRVKDARTILENCRESENLAELPLSAHLLAPVQRICRYPLHLNEIIKSALENADKVADGGAKPNAAVDYEKINVSELDIPDSQDTVNLALEAMRGITEAVNEGKRHSETIARHQASFQNFKGPPLHLHSARFFLQVDATRQKQNLWNSSYTLFLFDNQLVYCKRDIIKRSHFIYKGRIFLDRCRVVNVRDGKMFGHTIKNSLRIYCESRDKWYDFSFRSANRKHRFLNTLALERQFGGKALYVSEMTGFEYNYEERPGDCSDQSDYEAQDFDLATTGATSASGESSVPESPAKSTSRLCETLPKKSQSRDGISSADPANSQILSTTSTGSLGRRHFGNWFRKPKSANCTPSQSPTHKPGFDADATLTEARVAAMELAEAAAALLPADSSSA</sequence>
<evidence type="ECO:0000313" key="8">
    <source>
        <dbReference type="RefSeq" id="XP_016975843.1"/>
    </source>
</evidence>
<feature type="region of interest" description="Disordered" evidence="3">
    <location>
        <begin position="1191"/>
        <end position="1277"/>
    </location>
</feature>
<feature type="region of interest" description="Disordered" evidence="3">
    <location>
        <begin position="1011"/>
        <end position="1047"/>
    </location>
</feature>
<dbReference type="SMART" id="SM00325">
    <property type="entry name" value="RhoGEF"/>
    <property type="match status" value="1"/>
</dbReference>
<dbReference type="CTD" id="38050"/>
<dbReference type="InterPro" id="IPR000219">
    <property type="entry name" value="DH_dom"/>
</dbReference>
<dbReference type="CDD" id="cd00160">
    <property type="entry name" value="RhoGEF"/>
    <property type="match status" value="1"/>
</dbReference>
<dbReference type="Pfam" id="PF00621">
    <property type="entry name" value="RhoGEF"/>
    <property type="match status" value="1"/>
</dbReference>
<name>A0A6P4ELE4_DRORH</name>
<dbReference type="SUPFAM" id="SSF50729">
    <property type="entry name" value="PH domain-like"/>
    <property type="match status" value="1"/>
</dbReference>
<feature type="compositionally biased region" description="Low complexity" evidence="3">
    <location>
        <begin position="3397"/>
        <end position="3406"/>
    </location>
</feature>
<feature type="compositionally biased region" description="Basic residues" evidence="3">
    <location>
        <begin position="1892"/>
        <end position="1903"/>
    </location>
</feature>
<feature type="region of interest" description="Disordered" evidence="3">
    <location>
        <begin position="1867"/>
        <end position="1956"/>
    </location>
</feature>
<keyword evidence="1 2" id="KW-0728">SH3 domain</keyword>
<dbReference type="EnsemblMetazoa" id="XM_017120354.2">
    <property type="protein sequence ID" value="XP_016975843.1"/>
    <property type="gene ID" value="LOC108042191"/>
</dbReference>